<proteinExistence type="predicted"/>
<comment type="caution">
    <text evidence="2">The sequence shown here is derived from an EMBL/GenBank/DDBJ whole genome shotgun (WGS) entry which is preliminary data.</text>
</comment>
<sequence>MAIKTFVAANLMLLATCKLSEGLLPMDRHHRHPSKGNIRTKMRRWNILRHIRGIFEAYFEAVLQAAGKGRETMARKCDEVDCQGRRLRRTSAGDSRGKLEGLGAVQQLRRGGAAGKS</sequence>
<keyword evidence="3" id="KW-1185">Reference proteome</keyword>
<evidence type="ECO:0000313" key="2">
    <source>
        <dbReference type="EMBL" id="GMH22447.1"/>
    </source>
</evidence>
<dbReference type="AlphaFoldDB" id="A0AAD3T4C9"/>
<feature type="chain" id="PRO_5042226468" description="Secreted protein" evidence="1">
    <location>
        <begin position="23"/>
        <end position="117"/>
    </location>
</feature>
<dbReference type="Proteomes" id="UP001279734">
    <property type="component" value="Unassembled WGS sequence"/>
</dbReference>
<accession>A0AAD3T4C9</accession>
<name>A0AAD3T4C9_NEPGR</name>
<organism evidence="2 3">
    <name type="scientific">Nepenthes gracilis</name>
    <name type="common">Slender pitcher plant</name>
    <dbReference type="NCBI Taxonomy" id="150966"/>
    <lineage>
        <taxon>Eukaryota</taxon>
        <taxon>Viridiplantae</taxon>
        <taxon>Streptophyta</taxon>
        <taxon>Embryophyta</taxon>
        <taxon>Tracheophyta</taxon>
        <taxon>Spermatophyta</taxon>
        <taxon>Magnoliopsida</taxon>
        <taxon>eudicotyledons</taxon>
        <taxon>Gunneridae</taxon>
        <taxon>Pentapetalae</taxon>
        <taxon>Caryophyllales</taxon>
        <taxon>Nepenthaceae</taxon>
        <taxon>Nepenthes</taxon>
    </lineage>
</organism>
<evidence type="ECO:0008006" key="4">
    <source>
        <dbReference type="Google" id="ProtNLM"/>
    </source>
</evidence>
<protein>
    <recommendedName>
        <fullName evidence="4">Secreted protein</fullName>
    </recommendedName>
</protein>
<evidence type="ECO:0000313" key="3">
    <source>
        <dbReference type="Proteomes" id="UP001279734"/>
    </source>
</evidence>
<feature type="signal peptide" evidence="1">
    <location>
        <begin position="1"/>
        <end position="22"/>
    </location>
</feature>
<gene>
    <name evidence="2" type="ORF">Nepgr_024290</name>
</gene>
<dbReference type="EMBL" id="BSYO01000024">
    <property type="protein sequence ID" value="GMH22447.1"/>
    <property type="molecule type" value="Genomic_DNA"/>
</dbReference>
<keyword evidence="1" id="KW-0732">Signal</keyword>
<evidence type="ECO:0000256" key="1">
    <source>
        <dbReference type="SAM" id="SignalP"/>
    </source>
</evidence>
<reference evidence="2" key="1">
    <citation type="submission" date="2023-05" db="EMBL/GenBank/DDBJ databases">
        <title>Nepenthes gracilis genome sequencing.</title>
        <authorList>
            <person name="Fukushima K."/>
        </authorList>
    </citation>
    <scope>NUCLEOTIDE SEQUENCE</scope>
    <source>
        <strain evidence="2">SING2019-196</strain>
    </source>
</reference>